<dbReference type="VEuPathDB" id="TrichDB:TVAG_486330"/>
<dbReference type="InParanoid" id="A2EEI0"/>
<proteinExistence type="predicted"/>
<reference evidence="1" key="2">
    <citation type="journal article" date="2007" name="Science">
        <title>Draft genome sequence of the sexually transmitted pathogen Trichomonas vaginalis.</title>
        <authorList>
            <person name="Carlton J.M."/>
            <person name="Hirt R.P."/>
            <person name="Silva J.C."/>
            <person name="Delcher A.L."/>
            <person name="Schatz M."/>
            <person name="Zhao Q."/>
            <person name="Wortman J.R."/>
            <person name="Bidwell S.L."/>
            <person name="Alsmark U.C.M."/>
            <person name="Besteiro S."/>
            <person name="Sicheritz-Ponten T."/>
            <person name="Noel C.J."/>
            <person name="Dacks J.B."/>
            <person name="Foster P.G."/>
            <person name="Simillion C."/>
            <person name="Van de Peer Y."/>
            <person name="Miranda-Saavedra D."/>
            <person name="Barton G.J."/>
            <person name="Westrop G.D."/>
            <person name="Mueller S."/>
            <person name="Dessi D."/>
            <person name="Fiori P.L."/>
            <person name="Ren Q."/>
            <person name="Paulsen I."/>
            <person name="Zhang H."/>
            <person name="Bastida-Corcuera F.D."/>
            <person name="Simoes-Barbosa A."/>
            <person name="Brown M.T."/>
            <person name="Hayes R.D."/>
            <person name="Mukherjee M."/>
            <person name="Okumura C.Y."/>
            <person name="Schneider R."/>
            <person name="Smith A.J."/>
            <person name="Vanacova S."/>
            <person name="Villalvazo M."/>
            <person name="Haas B.J."/>
            <person name="Pertea M."/>
            <person name="Feldblyum T.V."/>
            <person name="Utterback T.R."/>
            <person name="Shu C.L."/>
            <person name="Osoegawa K."/>
            <person name="de Jong P.J."/>
            <person name="Hrdy I."/>
            <person name="Horvathova L."/>
            <person name="Zubacova Z."/>
            <person name="Dolezal P."/>
            <person name="Malik S.B."/>
            <person name="Logsdon J.M. Jr."/>
            <person name="Henze K."/>
            <person name="Gupta A."/>
            <person name="Wang C.C."/>
            <person name="Dunne R.L."/>
            <person name="Upcroft J.A."/>
            <person name="Upcroft P."/>
            <person name="White O."/>
            <person name="Salzberg S.L."/>
            <person name="Tang P."/>
            <person name="Chiu C.-H."/>
            <person name="Lee Y.-S."/>
            <person name="Embley T.M."/>
            <person name="Coombs G.H."/>
            <person name="Mottram J.C."/>
            <person name="Tachezy J."/>
            <person name="Fraser-Liggett C.M."/>
            <person name="Johnson P.J."/>
        </authorList>
    </citation>
    <scope>NUCLEOTIDE SEQUENCE [LARGE SCALE GENOMIC DNA]</scope>
    <source>
        <strain evidence="1">G3</strain>
    </source>
</reference>
<reference evidence="1" key="1">
    <citation type="submission" date="2006-10" db="EMBL/GenBank/DDBJ databases">
        <authorList>
            <person name="Amadeo P."/>
            <person name="Zhao Q."/>
            <person name="Wortman J."/>
            <person name="Fraser-Liggett C."/>
            <person name="Carlton J."/>
        </authorList>
    </citation>
    <scope>NUCLEOTIDE SEQUENCE</scope>
    <source>
        <strain evidence="1">G3</strain>
    </source>
</reference>
<evidence type="ECO:0000313" key="1">
    <source>
        <dbReference type="EMBL" id="EAY08986.1"/>
    </source>
</evidence>
<gene>
    <name evidence="1" type="ORF">TVAG_486330</name>
</gene>
<dbReference type="AlphaFoldDB" id="A2EEI0"/>
<keyword evidence="2" id="KW-1185">Reference proteome</keyword>
<dbReference type="KEGG" id="tva:4766897"/>
<protein>
    <submittedName>
        <fullName evidence="1">Uncharacterized protein</fullName>
    </submittedName>
</protein>
<dbReference type="VEuPathDB" id="TrichDB:TVAGG3_0691000"/>
<organism evidence="1 2">
    <name type="scientific">Trichomonas vaginalis (strain ATCC PRA-98 / G3)</name>
    <dbReference type="NCBI Taxonomy" id="412133"/>
    <lineage>
        <taxon>Eukaryota</taxon>
        <taxon>Metamonada</taxon>
        <taxon>Parabasalia</taxon>
        <taxon>Trichomonadida</taxon>
        <taxon>Trichomonadidae</taxon>
        <taxon>Trichomonas</taxon>
    </lineage>
</organism>
<dbReference type="EMBL" id="DS113367">
    <property type="protein sequence ID" value="EAY08986.1"/>
    <property type="molecule type" value="Genomic_DNA"/>
</dbReference>
<accession>A2EEI0</accession>
<dbReference type="Proteomes" id="UP000001542">
    <property type="component" value="Unassembled WGS sequence"/>
</dbReference>
<name>A2EEI0_TRIV3</name>
<sequence length="180" mass="21117">MFLLCLVNLGESRLRRPRHHMREHIQANSWFGCHETKNTYAEKLVINRVDGDKDTDTVYTTDISSLRDLVATKYPLLLPNFEYYDGSAPYHEVKYSSNTGHFVIEIQKVTPYREGNQYRVVFEKGQGSCDYTAQTKTVYTKKCYGKKMNQRETFENRALSSEEFQYLLTAIQNKIGWKFL</sequence>
<evidence type="ECO:0000313" key="2">
    <source>
        <dbReference type="Proteomes" id="UP000001542"/>
    </source>
</evidence>
<dbReference type="RefSeq" id="XP_001321209.1">
    <property type="nucleotide sequence ID" value="XM_001321174.1"/>
</dbReference>